<feature type="transmembrane region" description="Helical" evidence="2">
    <location>
        <begin position="73"/>
        <end position="96"/>
    </location>
</feature>
<dbReference type="VEuPathDB" id="AmoebaDB:DDB_G0277021"/>
<name>Q550U6_DICDI</name>
<feature type="region of interest" description="Disordered" evidence="1">
    <location>
        <begin position="297"/>
        <end position="321"/>
    </location>
</feature>
<dbReference type="KEGG" id="ddi:DDB_G0277021"/>
<evidence type="ECO:0008006" key="6">
    <source>
        <dbReference type="Google" id="ProtNLM"/>
    </source>
</evidence>
<dbReference type="AlphaFoldDB" id="Q550U6"/>
<dbReference type="FunCoup" id="Q550U6">
    <property type="interactions" value="1"/>
</dbReference>
<protein>
    <recommendedName>
        <fullName evidence="6">THH1/TOM1/TOM3 domain-containing protein</fullName>
    </recommendedName>
</protein>
<keyword evidence="3" id="KW-0732">Signal</keyword>
<reference evidence="4 5" key="1">
    <citation type="journal article" date="2005" name="Nature">
        <title>The genome of the social amoeba Dictyostelium discoideum.</title>
        <authorList>
            <consortium name="The Dictyostelium discoideum Sequencing Consortium"/>
            <person name="Eichinger L."/>
            <person name="Pachebat J.A."/>
            <person name="Glockner G."/>
            <person name="Rajandream M.A."/>
            <person name="Sucgang R."/>
            <person name="Berriman M."/>
            <person name="Song J."/>
            <person name="Olsen R."/>
            <person name="Szafranski K."/>
            <person name="Xu Q."/>
            <person name="Tunggal B."/>
            <person name="Kummerfeld S."/>
            <person name="Madera M."/>
            <person name="Konfortov B.A."/>
            <person name="Rivero F."/>
            <person name="Bankier A.T."/>
            <person name="Lehmann R."/>
            <person name="Hamlin N."/>
            <person name="Davies R."/>
            <person name="Gaudet P."/>
            <person name="Fey P."/>
            <person name="Pilcher K."/>
            <person name="Chen G."/>
            <person name="Saunders D."/>
            <person name="Sodergren E."/>
            <person name="Davis P."/>
            <person name="Kerhornou A."/>
            <person name="Nie X."/>
            <person name="Hall N."/>
            <person name="Anjard C."/>
            <person name="Hemphill L."/>
            <person name="Bason N."/>
            <person name="Farbrother P."/>
            <person name="Desany B."/>
            <person name="Just E."/>
            <person name="Morio T."/>
            <person name="Rost R."/>
            <person name="Churcher C."/>
            <person name="Cooper J."/>
            <person name="Haydock S."/>
            <person name="van Driessche N."/>
            <person name="Cronin A."/>
            <person name="Goodhead I."/>
            <person name="Muzny D."/>
            <person name="Mourier T."/>
            <person name="Pain A."/>
            <person name="Lu M."/>
            <person name="Harper D."/>
            <person name="Lindsay R."/>
            <person name="Hauser H."/>
            <person name="James K."/>
            <person name="Quiles M."/>
            <person name="Madan Babu M."/>
            <person name="Saito T."/>
            <person name="Buchrieser C."/>
            <person name="Wardroper A."/>
            <person name="Felder M."/>
            <person name="Thangavelu M."/>
            <person name="Johnson D."/>
            <person name="Knights A."/>
            <person name="Loulseged H."/>
            <person name="Mungall K."/>
            <person name="Oliver K."/>
            <person name="Price C."/>
            <person name="Quail M.A."/>
            <person name="Urushihara H."/>
            <person name="Hernandez J."/>
            <person name="Rabbinowitsch E."/>
            <person name="Steffen D."/>
            <person name="Sanders M."/>
            <person name="Ma J."/>
            <person name="Kohara Y."/>
            <person name="Sharp S."/>
            <person name="Simmonds M."/>
            <person name="Spiegler S."/>
            <person name="Tivey A."/>
            <person name="Sugano S."/>
            <person name="White B."/>
            <person name="Walker D."/>
            <person name="Woodward J."/>
            <person name="Winckler T."/>
            <person name="Tanaka Y."/>
            <person name="Shaulsky G."/>
            <person name="Schleicher M."/>
            <person name="Weinstock G."/>
            <person name="Rosenthal A."/>
            <person name="Cox E.C."/>
            <person name="Chisholm R.L."/>
            <person name="Gibbs R."/>
            <person name="Loomis W.F."/>
            <person name="Platzer M."/>
            <person name="Kay R.R."/>
            <person name="Williams J."/>
            <person name="Dear P.H."/>
            <person name="Noegel A.A."/>
            <person name="Barrell B."/>
            <person name="Kuspa A."/>
        </authorList>
    </citation>
    <scope>NUCLEOTIDE SEQUENCE [LARGE SCALE GENOMIC DNA]</scope>
    <source>
        <strain evidence="4 5">AX4</strain>
    </source>
</reference>
<dbReference type="RefSeq" id="XP_642836.1">
    <property type="nucleotide sequence ID" value="XM_637744.1"/>
</dbReference>
<accession>Q550U6</accession>
<evidence type="ECO:0000313" key="5">
    <source>
        <dbReference type="Proteomes" id="UP000002195"/>
    </source>
</evidence>
<dbReference type="SMR" id="Q550U6"/>
<keyword evidence="2" id="KW-0472">Membrane</keyword>
<dbReference type="Proteomes" id="UP000002195">
    <property type="component" value="Unassembled WGS sequence"/>
</dbReference>
<feature type="signal peptide" evidence="3">
    <location>
        <begin position="1"/>
        <end position="19"/>
    </location>
</feature>
<evidence type="ECO:0000256" key="2">
    <source>
        <dbReference type="SAM" id="Phobius"/>
    </source>
</evidence>
<gene>
    <name evidence="4" type="ORF">DDB_G0277021</name>
</gene>
<dbReference type="PANTHER" id="PTHR31494">
    <property type="entry name" value="THH1_TOM1_TOM3 DOMAIN-CONTAINING PROTEIN-RELATED-RELATED"/>
    <property type="match status" value="1"/>
</dbReference>
<dbReference type="PaxDb" id="44689-DDB0217866"/>
<dbReference type="EMBL" id="AAFI02000019">
    <property type="protein sequence ID" value="EAL69012.1"/>
    <property type="molecule type" value="Genomic_DNA"/>
</dbReference>
<dbReference type="PANTHER" id="PTHR31494:SF4">
    <property type="entry name" value="THH1_TOM1_TOM3 DOMAIN-CONTAINING PROTEIN-RELATED"/>
    <property type="match status" value="1"/>
</dbReference>
<keyword evidence="2" id="KW-0812">Transmembrane</keyword>
<evidence type="ECO:0000256" key="1">
    <source>
        <dbReference type="SAM" id="MobiDB-lite"/>
    </source>
</evidence>
<sequence length="321" mass="37427">MAMFVCKLVVYFAFTLINGAQVFHEGKEKLINKNMLNTKFFVFLCMTLFCATRVVFSALFIAYPDNWQVGTVFYFFFSWGIWFVFVSWSFLGSLWLQLLYQFFISKEIRTRSTKKIYIFSFSIVTIYFCWQVPISILFLMDDTLAILEAIGMLVFLAIFFSSQIIFGSILVKRMKLSSKTSKYQESYKQMIYKSKLLVYTIIICIIVVLAQDIVINFFEPRDPEPYRDMIISNFLTGICDTSQMIVIMYVLGNSFWDYIFLRAIKKIRKDDSSDFTKETKSNSKNSKNISNKLEKLSNNITDSNNSNIEKSDSTISKEGDI</sequence>
<feature type="transmembrane region" description="Helical" evidence="2">
    <location>
        <begin position="146"/>
        <end position="171"/>
    </location>
</feature>
<feature type="transmembrane region" description="Helical" evidence="2">
    <location>
        <begin position="196"/>
        <end position="218"/>
    </location>
</feature>
<dbReference type="PhylomeDB" id="Q550U6"/>
<feature type="compositionally biased region" description="Low complexity" evidence="1">
    <location>
        <begin position="297"/>
        <end position="308"/>
    </location>
</feature>
<feature type="transmembrane region" description="Helical" evidence="2">
    <location>
        <begin position="40"/>
        <end position="61"/>
    </location>
</feature>
<evidence type="ECO:0000256" key="3">
    <source>
        <dbReference type="SAM" id="SignalP"/>
    </source>
</evidence>
<comment type="caution">
    <text evidence="4">The sequence shown here is derived from an EMBL/GenBank/DDBJ whole genome shotgun (WGS) entry which is preliminary data.</text>
</comment>
<feature type="transmembrane region" description="Helical" evidence="2">
    <location>
        <begin position="116"/>
        <end position="140"/>
    </location>
</feature>
<evidence type="ECO:0000313" key="4">
    <source>
        <dbReference type="EMBL" id="EAL69012.1"/>
    </source>
</evidence>
<feature type="chain" id="PRO_5004250090" description="THH1/TOM1/TOM3 domain-containing protein" evidence="3">
    <location>
        <begin position="20"/>
        <end position="321"/>
    </location>
</feature>
<keyword evidence="5" id="KW-1185">Reference proteome</keyword>
<dbReference type="OMA" id="IEMSATD"/>
<dbReference type="InParanoid" id="Q550U6"/>
<keyword evidence="2" id="KW-1133">Transmembrane helix</keyword>
<dbReference type="GeneID" id="8620700"/>
<dbReference type="HOGENOM" id="CLU_867207_0_0_1"/>
<feature type="compositionally biased region" description="Basic and acidic residues" evidence="1">
    <location>
        <begin position="309"/>
        <end position="321"/>
    </location>
</feature>
<organism evidence="4 5">
    <name type="scientific">Dictyostelium discoideum</name>
    <name type="common">Social amoeba</name>
    <dbReference type="NCBI Taxonomy" id="44689"/>
    <lineage>
        <taxon>Eukaryota</taxon>
        <taxon>Amoebozoa</taxon>
        <taxon>Evosea</taxon>
        <taxon>Eumycetozoa</taxon>
        <taxon>Dictyostelia</taxon>
        <taxon>Dictyosteliales</taxon>
        <taxon>Dictyosteliaceae</taxon>
        <taxon>Dictyostelium</taxon>
    </lineage>
</organism>
<feature type="transmembrane region" description="Helical" evidence="2">
    <location>
        <begin position="230"/>
        <end position="252"/>
    </location>
</feature>
<proteinExistence type="predicted"/>